<dbReference type="Pfam" id="PF03965">
    <property type="entry name" value="Penicillinase_R"/>
    <property type="match status" value="1"/>
</dbReference>
<dbReference type="InterPro" id="IPR036390">
    <property type="entry name" value="WH_DNA-bd_sf"/>
</dbReference>
<dbReference type="OrthoDB" id="9795583at2"/>
<keyword evidence="4" id="KW-0804">Transcription</keyword>
<evidence type="ECO:0000256" key="2">
    <source>
        <dbReference type="ARBA" id="ARBA00023015"/>
    </source>
</evidence>
<dbReference type="AlphaFoldDB" id="A0A9X5BEY3"/>
<keyword evidence="6" id="KW-1185">Reference proteome</keyword>
<evidence type="ECO:0000256" key="4">
    <source>
        <dbReference type="ARBA" id="ARBA00023163"/>
    </source>
</evidence>
<gene>
    <name evidence="5" type="ORF">D5281_07675</name>
</gene>
<organism evidence="5 6">
    <name type="scientific">Parablautia muri</name>
    <dbReference type="NCBI Taxonomy" id="2320879"/>
    <lineage>
        <taxon>Bacteria</taxon>
        <taxon>Bacillati</taxon>
        <taxon>Bacillota</taxon>
        <taxon>Clostridia</taxon>
        <taxon>Lachnospirales</taxon>
        <taxon>Lachnospiraceae</taxon>
        <taxon>Parablautia</taxon>
    </lineage>
</organism>
<evidence type="ECO:0000256" key="3">
    <source>
        <dbReference type="ARBA" id="ARBA00023125"/>
    </source>
</evidence>
<reference evidence="5" key="1">
    <citation type="submission" date="2018-09" db="EMBL/GenBank/DDBJ databases">
        <title>Murine metabolic-syndrome-specific gut microbial biobank.</title>
        <authorList>
            <person name="Liu C."/>
        </authorList>
    </citation>
    <scope>NUCLEOTIDE SEQUENCE</scope>
    <source>
        <strain evidence="5">D42-62</strain>
    </source>
</reference>
<dbReference type="InterPro" id="IPR005650">
    <property type="entry name" value="BlaI_family"/>
</dbReference>
<evidence type="ECO:0000313" key="5">
    <source>
        <dbReference type="EMBL" id="NBJ92474.1"/>
    </source>
</evidence>
<dbReference type="RefSeq" id="WP_160559560.1">
    <property type="nucleotide sequence ID" value="NZ_QZDT01000008.1"/>
</dbReference>
<evidence type="ECO:0000256" key="1">
    <source>
        <dbReference type="ARBA" id="ARBA00011046"/>
    </source>
</evidence>
<keyword evidence="2" id="KW-0805">Transcription regulation</keyword>
<keyword evidence="3" id="KW-0238">DNA-binding</keyword>
<dbReference type="GO" id="GO:0045892">
    <property type="term" value="P:negative regulation of DNA-templated transcription"/>
    <property type="evidence" value="ECO:0007669"/>
    <property type="project" value="InterPro"/>
</dbReference>
<dbReference type="Gene3D" id="1.10.10.10">
    <property type="entry name" value="Winged helix-like DNA-binding domain superfamily/Winged helix DNA-binding domain"/>
    <property type="match status" value="1"/>
</dbReference>
<dbReference type="InterPro" id="IPR036388">
    <property type="entry name" value="WH-like_DNA-bd_sf"/>
</dbReference>
<dbReference type="EMBL" id="QZDT01000008">
    <property type="protein sequence ID" value="NBJ92474.1"/>
    <property type="molecule type" value="Genomic_DNA"/>
</dbReference>
<comment type="caution">
    <text evidence="5">The sequence shown here is derived from an EMBL/GenBank/DDBJ whole genome shotgun (WGS) entry which is preliminary data.</text>
</comment>
<protein>
    <submittedName>
        <fullName evidence="5">BlaI/MecI/CopY family transcriptional regulator</fullName>
    </submittedName>
</protein>
<comment type="similarity">
    <text evidence="1">Belongs to the BlaI transcriptional regulatory family.</text>
</comment>
<proteinExistence type="inferred from homology"/>
<dbReference type="SUPFAM" id="SSF46785">
    <property type="entry name" value="Winged helix' DNA-binding domain"/>
    <property type="match status" value="1"/>
</dbReference>
<dbReference type="Gene3D" id="1.10.4040.10">
    <property type="entry name" value="Penicillinase repressor domain"/>
    <property type="match status" value="1"/>
</dbReference>
<dbReference type="PIRSF" id="PIRSF019455">
    <property type="entry name" value="CopR_AtkY"/>
    <property type="match status" value="1"/>
</dbReference>
<sequence length="119" mass="13727">MSGYRLGEMEMKFATIIWKNEPISSGELVKLGEKELKWKKSTTYTILKRLCEKGLFRNTSGIVTSQISFQEFQAKQSEQFVEEAFAGSLPGFVAAFCSRRKLEEDEILELQKIIDDYKE</sequence>
<dbReference type="Proteomes" id="UP001154420">
    <property type="component" value="Unassembled WGS sequence"/>
</dbReference>
<name>A0A9X5BEY3_9FIRM</name>
<evidence type="ECO:0000313" key="6">
    <source>
        <dbReference type="Proteomes" id="UP001154420"/>
    </source>
</evidence>
<dbReference type="GO" id="GO:0003677">
    <property type="term" value="F:DNA binding"/>
    <property type="evidence" value="ECO:0007669"/>
    <property type="project" value="UniProtKB-KW"/>
</dbReference>
<accession>A0A9X5BEY3</accession>